<dbReference type="EMBL" id="MN740684">
    <property type="protein sequence ID" value="QHU07524.1"/>
    <property type="molecule type" value="Genomic_DNA"/>
</dbReference>
<organism evidence="1">
    <name type="scientific">viral metagenome</name>
    <dbReference type="NCBI Taxonomy" id="1070528"/>
    <lineage>
        <taxon>unclassified sequences</taxon>
        <taxon>metagenomes</taxon>
        <taxon>organismal metagenomes</taxon>
    </lineage>
</organism>
<proteinExistence type="predicted"/>
<evidence type="ECO:0008006" key="2">
    <source>
        <dbReference type="Google" id="ProtNLM"/>
    </source>
</evidence>
<name>A0A6C0JUY4_9ZZZZ</name>
<reference evidence="1" key="1">
    <citation type="journal article" date="2020" name="Nature">
        <title>Giant virus diversity and host interactions through global metagenomics.</title>
        <authorList>
            <person name="Schulz F."/>
            <person name="Roux S."/>
            <person name="Paez-Espino D."/>
            <person name="Jungbluth S."/>
            <person name="Walsh D.A."/>
            <person name="Denef V.J."/>
            <person name="McMahon K.D."/>
            <person name="Konstantinidis K.T."/>
            <person name="Eloe-Fadrosh E.A."/>
            <person name="Kyrpides N.C."/>
            <person name="Woyke T."/>
        </authorList>
    </citation>
    <scope>NUCLEOTIDE SEQUENCE</scope>
    <source>
        <strain evidence="1">GVMAG-S-1040241-154</strain>
    </source>
</reference>
<evidence type="ECO:0000313" key="1">
    <source>
        <dbReference type="EMBL" id="QHU07524.1"/>
    </source>
</evidence>
<sequence>MILIYSNNCKHCNILLETIEKHDKEKIIKIISVDTLKANNYKVEEIIHSVPALILNDTINEENILYGKQVFDHLLLPNRGVLFTTNNTRLNKESKDSVSNVNIDDDIKNNGPSAFTLGTSLSDNFSFVDDNQEILKDKTYNWDLVDNLNNTSENNEINLNPVSSINDKIDKKLPSLEELMNQRSKDFL</sequence>
<protein>
    <recommendedName>
        <fullName evidence="2">Thioredoxin domain-containing protein</fullName>
    </recommendedName>
</protein>
<dbReference type="AlphaFoldDB" id="A0A6C0JUY4"/>
<accession>A0A6C0JUY4</accession>